<protein>
    <submittedName>
        <fullName evidence="2">Predicted methyltransferase</fullName>
    </submittedName>
</protein>
<dbReference type="GO" id="GO:0032259">
    <property type="term" value="P:methylation"/>
    <property type="evidence" value="ECO:0007669"/>
    <property type="project" value="UniProtKB-KW"/>
</dbReference>
<gene>
    <name evidence="2" type="ORF">SAMN05443248_0151</name>
</gene>
<sequence>MARSIHYRASVFGVLALLSTVAIWSAAAQDARAPDYEAIVAAPDRSDADRQTDQRRQPAKMLAFTGARPGMKVLDMEANAGYSTELLARAVGPDGVVYAQDPAALIERFVKDKFDIRAQKPAMKNVVHVIRNFDDPIPPDVSGLDLITFFFAYHDVTYMPVDRAEMDKKMFAALKPGGFLVIADHSARPGDGTSVAKTLHRIEESTLRQEIEAAGFKLASEAEFLRHPEDPRDAPVFHPAVPVDEFVLKYQKPL</sequence>
<keyword evidence="2" id="KW-0808">Transferase</keyword>
<proteinExistence type="predicted"/>
<reference evidence="2 3" key="1">
    <citation type="submission" date="2016-11" db="EMBL/GenBank/DDBJ databases">
        <authorList>
            <person name="Jaros S."/>
            <person name="Januszkiewicz K."/>
            <person name="Wedrychowicz H."/>
        </authorList>
    </citation>
    <scope>NUCLEOTIDE SEQUENCE [LARGE SCALE GENOMIC DNA]</scope>
    <source>
        <strain evidence="2 3">GAS138</strain>
    </source>
</reference>
<evidence type="ECO:0000313" key="3">
    <source>
        <dbReference type="Proteomes" id="UP000189796"/>
    </source>
</evidence>
<dbReference type="AlphaFoldDB" id="A0A1M5GRM0"/>
<keyword evidence="2" id="KW-0489">Methyltransferase</keyword>
<dbReference type="Proteomes" id="UP000189796">
    <property type="component" value="Chromosome I"/>
</dbReference>
<dbReference type="PIRSF" id="PIRSF031679">
    <property type="entry name" value="Mtase_Alr7345_prd"/>
    <property type="match status" value="1"/>
</dbReference>
<keyword evidence="1" id="KW-0732">Signal</keyword>
<dbReference type="CDD" id="cd02440">
    <property type="entry name" value="AdoMet_MTases"/>
    <property type="match status" value="1"/>
</dbReference>
<dbReference type="RefSeq" id="WP_079606956.1">
    <property type="nucleotide sequence ID" value="NZ_LT670817.1"/>
</dbReference>
<name>A0A1M5GRM0_9BRAD</name>
<dbReference type="GO" id="GO:0008168">
    <property type="term" value="F:methyltransferase activity"/>
    <property type="evidence" value="ECO:0007669"/>
    <property type="project" value="UniProtKB-KW"/>
</dbReference>
<organism evidence="2 3">
    <name type="scientific">Bradyrhizobium erythrophlei</name>
    <dbReference type="NCBI Taxonomy" id="1437360"/>
    <lineage>
        <taxon>Bacteria</taxon>
        <taxon>Pseudomonadati</taxon>
        <taxon>Pseudomonadota</taxon>
        <taxon>Alphaproteobacteria</taxon>
        <taxon>Hyphomicrobiales</taxon>
        <taxon>Nitrobacteraceae</taxon>
        <taxon>Bradyrhizobium</taxon>
    </lineage>
</organism>
<feature type="signal peptide" evidence="1">
    <location>
        <begin position="1"/>
        <end position="28"/>
    </location>
</feature>
<dbReference type="SUPFAM" id="SSF53335">
    <property type="entry name" value="S-adenosyl-L-methionine-dependent methyltransferases"/>
    <property type="match status" value="1"/>
</dbReference>
<evidence type="ECO:0000256" key="1">
    <source>
        <dbReference type="SAM" id="SignalP"/>
    </source>
</evidence>
<dbReference type="InterPro" id="IPR016980">
    <property type="entry name" value="S-AdoMet-dep_MeTrfase_Alr7345"/>
</dbReference>
<accession>A0A1M5GRM0</accession>
<dbReference type="Pfam" id="PF13489">
    <property type="entry name" value="Methyltransf_23"/>
    <property type="match status" value="1"/>
</dbReference>
<dbReference type="Gene3D" id="3.40.50.150">
    <property type="entry name" value="Vaccinia Virus protein VP39"/>
    <property type="match status" value="1"/>
</dbReference>
<evidence type="ECO:0000313" key="2">
    <source>
        <dbReference type="EMBL" id="SHG06277.1"/>
    </source>
</evidence>
<dbReference type="EMBL" id="LT670817">
    <property type="protein sequence ID" value="SHG06277.1"/>
    <property type="molecule type" value="Genomic_DNA"/>
</dbReference>
<dbReference type="InterPro" id="IPR029063">
    <property type="entry name" value="SAM-dependent_MTases_sf"/>
</dbReference>
<feature type="chain" id="PRO_5012183499" evidence="1">
    <location>
        <begin position="29"/>
        <end position="254"/>
    </location>
</feature>